<dbReference type="AlphaFoldDB" id="U9TME8"/>
<name>U9TME8_RHIID</name>
<accession>U9TME8</accession>
<organism evidence="2">
    <name type="scientific">Rhizophagus irregularis (strain DAOM 181602 / DAOM 197198 / MUCL 43194)</name>
    <name type="common">Arbuscular mycorrhizal fungus</name>
    <name type="synonym">Glomus intraradices</name>
    <dbReference type="NCBI Taxonomy" id="747089"/>
    <lineage>
        <taxon>Eukaryota</taxon>
        <taxon>Fungi</taxon>
        <taxon>Fungi incertae sedis</taxon>
        <taxon>Mucoromycota</taxon>
        <taxon>Glomeromycotina</taxon>
        <taxon>Glomeromycetes</taxon>
        <taxon>Glomerales</taxon>
        <taxon>Glomeraceae</taxon>
        <taxon>Rhizophagus</taxon>
    </lineage>
</organism>
<evidence type="ECO:0000256" key="1">
    <source>
        <dbReference type="SAM" id="Phobius"/>
    </source>
</evidence>
<feature type="transmembrane region" description="Helical" evidence="1">
    <location>
        <begin position="72"/>
        <end position="92"/>
    </location>
</feature>
<reference evidence="2" key="1">
    <citation type="submission" date="2013-07" db="EMBL/GenBank/DDBJ databases">
        <title>The genome of an arbuscular mycorrhizal fungus provides insights into the evolution of the oldest plant symbiosis.</title>
        <authorList>
            <consortium name="DOE Joint Genome Institute"/>
            <person name="Tisserant E."/>
            <person name="Malbreil M."/>
            <person name="Kuo A."/>
            <person name="Kohler A."/>
            <person name="Symeonidi A."/>
            <person name="Balestrini R."/>
            <person name="Charron P."/>
            <person name="Duensing N."/>
            <person name="Frei-dit-Frey N."/>
            <person name="Gianinazzi-Pearson V."/>
            <person name="Gilbert B."/>
            <person name="Handa Y."/>
            <person name="Hijri M."/>
            <person name="Kaul R."/>
            <person name="Kawaguchi M."/>
            <person name="Krajinski F."/>
            <person name="Lammers P."/>
            <person name="Lapierre D."/>
            <person name="Masclaux F.G."/>
            <person name="Murat C."/>
            <person name="Morin E."/>
            <person name="Ndikumana S."/>
            <person name="Pagni M."/>
            <person name="Petitpierre D."/>
            <person name="Requena N."/>
            <person name="Rosikiewicz P."/>
            <person name="Riley R."/>
            <person name="Saito K."/>
            <person name="San Clemente H."/>
            <person name="Shapiro H."/>
            <person name="van Tuinen D."/>
            <person name="Becard G."/>
            <person name="Bonfante P."/>
            <person name="Paszkowski U."/>
            <person name="Shachar-Hill Y."/>
            <person name="Young J.P."/>
            <person name="Sanders I.R."/>
            <person name="Henrissat B."/>
            <person name="Rensing S.A."/>
            <person name="Grigoriev I.V."/>
            <person name="Corradi N."/>
            <person name="Roux C."/>
            <person name="Martin F."/>
        </authorList>
    </citation>
    <scope>NUCLEOTIDE SEQUENCE</scope>
    <source>
        <strain evidence="2">DAOM 197198</strain>
    </source>
</reference>
<feature type="transmembrane region" description="Helical" evidence="1">
    <location>
        <begin position="40"/>
        <end position="60"/>
    </location>
</feature>
<sequence>MLLHRGRFPQEKNLSKTVDSTNPTNFTTQAQATNIQPTTLSLIFSIATYASSAMPLLNLLDSLGTNLMKFPLYVTVVVALVVTPMHVVPLALPISTFSILSRRCPNARQPPSQSTLDHYANGMDFDQLPSIIDYHQIMETLTVI</sequence>
<keyword evidence="1" id="KW-1133">Transmembrane helix</keyword>
<gene>
    <name evidence="2" type="ORF">GLOINDRAFT_3469</name>
</gene>
<dbReference type="HOGENOM" id="CLU_1797489_0_0_1"/>
<dbReference type="EMBL" id="KI288224">
    <property type="protein sequence ID" value="ESA09325.1"/>
    <property type="molecule type" value="Genomic_DNA"/>
</dbReference>
<keyword evidence="1" id="KW-0472">Membrane</keyword>
<protein>
    <submittedName>
        <fullName evidence="2">Uncharacterized protein</fullName>
    </submittedName>
</protein>
<proteinExistence type="predicted"/>
<evidence type="ECO:0000313" key="2">
    <source>
        <dbReference type="EMBL" id="ESA09325.1"/>
    </source>
</evidence>
<keyword evidence="1" id="KW-0812">Transmembrane</keyword>